<dbReference type="InterPro" id="IPR003141">
    <property type="entry name" value="Pol/His_phosphatase_N"/>
</dbReference>
<sequence length="216" mass="24633">MSNKLKIDLHVHTNFSKDGFSSINEIIKYAKNRGIDGIAITDHDVLINEKIIEKISNENNIIIIPGIEITTKYGHLILLKPNNLKNDFEELLKNEIIIIPHPLDPFSHGIGKKIIKKILYKKPLLEIRNSSTLPIYNKLAERLANKYELGVVGGSDAHIAYMVGTSYTIVEVEDKNINEILDAIKNGKTMAYGGFSLLNIKFFIEKYFKNRNLFYF</sequence>
<accession>A0A520KFF1</accession>
<dbReference type="AlphaFoldDB" id="A0A520KFF1"/>
<organism evidence="2 4">
    <name type="scientific">Thermoproteota archaeon</name>
    <dbReference type="NCBI Taxonomy" id="2056631"/>
    <lineage>
        <taxon>Archaea</taxon>
        <taxon>Thermoproteota</taxon>
    </lineage>
</organism>
<protein>
    <submittedName>
        <fullName evidence="2">PHP domain-containing protein</fullName>
    </submittedName>
</protein>
<dbReference type="EMBL" id="QNVI01000012">
    <property type="protein sequence ID" value="TDA40206.1"/>
    <property type="molecule type" value="Genomic_DNA"/>
</dbReference>
<dbReference type="PANTHER" id="PTHR42924:SF3">
    <property type="entry name" value="POLYMERASE_HISTIDINOL PHOSPHATASE N-TERMINAL DOMAIN-CONTAINING PROTEIN"/>
    <property type="match status" value="1"/>
</dbReference>
<reference evidence="3 5" key="1">
    <citation type="journal article" date="2019" name="Nat. Microbiol.">
        <title>Expanding anaerobic alkane metabolism in the domain of Archaea.</title>
        <authorList>
            <person name="Wang Y."/>
            <person name="Wegener G."/>
            <person name="Hou J."/>
            <person name="Wang F."/>
            <person name="Xiao X."/>
        </authorList>
    </citation>
    <scope>NUCLEOTIDE SEQUENCE [LARGE SCALE GENOMIC DNA]</scope>
    <source>
        <strain evidence="3">WYZ-LMO11</strain>
    </source>
</reference>
<dbReference type="Pfam" id="PF02811">
    <property type="entry name" value="PHP"/>
    <property type="match status" value="1"/>
</dbReference>
<dbReference type="GO" id="GO:0004534">
    <property type="term" value="F:5'-3' RNA exonuclease activity"/>
    <property type="evidence" value="ECO:0007669"/>
    <property type="project" value="TreeGrafter"/>
</dbReference>
<dbReference type="GO" id="GO:0035312">
    <property type="term" value="F:5'-3' DNA exonuclease activity"/>
    <property type="evidence" value="ECO:0007669"/>
    <property type="project" value="TreeGrafter"/>
</dbReference>
<dbReference type="PANTHER" id="PTHR42924">
    <property type="entry name" value="EXONUCLEASE"/>
    <property type="match status" value="1"/>
</dbReference>
<proteinExistence type="predicted"/>
<evidence type="ECO:0000259" key="1">
    <source>
        <dbReference type="SMART" id="SM00481"/>
    </source>
</evidence>
<evidence type="ECO:0000313" key="3">
    <source>
        <dbReference type="EMBL" id="TDA40206.1"/>
    </source>
</evidence>
<evidence type="ECO:0000313" key="2">
    <source>
        <dbReference type="EMBL" id="RZN56182.1"/>
    </source>
</evidence>
<dbReference type="EMBL" id="RXIH01000028">
    <property type="protein sequence ID" value="RZN56182.1"/>
    <property type="molecule type" value="Genomic_DNA"/>
</dbReference>
<dbReference type="Proteomes" id="UP000317265">
    <property type="component" value="Unassembled WGS sequence"/>
</dbReference>
<gene>
    <name evidence="3" type="ORF">DSO09_00980</name>
    <name evidence="2" type="ORF">EF809_03430</name>
</gene>
<name>A0A520KFF1_9CREN</name>
<feature type="domain" description="Polymerase/histidinol phosphatase N-terminal" evidence="1">
    <location>
        <begin position="7"/>
        <end position="73"/>
    </location>
</feature>
<dbReference type="Gene3D" id="3.20.20.140">
    <property type="entry name" value="Metal-dependent hydrolases"/>
    <property type="match status" value="1"/>
</dbReference>
<dbReference type="InterPro" id="IPR004013">
    <property type="entry name" value="PHP_dom"/>
</dbReference>
<evidence type="ECO:0000313" key="5">
    <source>
        <dbReference type="Proteomes" id="UP000317265"/>
    </source>
</evidence>
<dbReference type="CDD" id="cd07432">
    <property type="entry name" value="PHP_HisPPase"/>
    <property type="match status" value="1"/>
</dbReference>
<dbReference type="SUPFAM" id="SSF89550">
    <property type="entry name" value="PHP domain-like"/>
    <property type="match status" value="1"/>
</dbReference>
<dbReference type="SMART" id="SM00481">
    <property type="entry name" value="POLIIIAc"/>
    <property type="match status" value="1"/>
</dbReference>
<dbReference type="Pfam" id="PF13263">
    <property type="entry name" value="PHP_C"/>
    <property type="match status" value="1"/>
</dbReference>
<reference evidence="2 4" key="2">
    <citation type="journal article" date="2019" name="Nat. Microbiol.">
        <title>Wide diversity of methane and short-chain alkane metabolisms in uncultured archaea.</title>
        <authorList>
            <person name="Borrel G."/>
            <person name="Adam P.S."/>
            <person name="McKay L.J."/>
            <person name="Chen L.X."/>
            <person name="Sierra-Garcia I.N."/>
            <person name="Sieber C.M."/>
            <person name="Letourneur Q."/>
            <person name="Ghozlane A."/>
            <person name="Andersen G.L."/>
            <person name="Li W.J."/>
            <person name="Hallam S.J."/>
            <person name="Muyzer G."/>
            <person name="de Oliveira V.M."/>
            <person name="Inskeep W.P."/>
            <person name="Banfield J.F."/>
            <person name="Gribaldo S."/>
        </authorList>
    </citation>
    <scope>NUCLEOTIDE SEQUENCE [LARGE SCALE GENOMIC DNA]</scope>
    <source>
        <strain evidence="2">Verst-YHS</strain>
    </source>
</reference>
<evidence type="ECO:0000313" key="4">
    <source>
        <dbReference type="Proteomes" id="UP000316080"/>
    </source>
</evidence>
<dbReference type="Proteomes" id="UP000316080">
    <property type="component" value="Unassembled WGS sequence"/>
</dbReference>
<dbReference type="InterPro" id="IPR052018">
    <property type="entry name" value="PHP_domain"/>
</dbReference>
<comment type="caution">
    <text evidence="2">The sequence shown here is derived from an EMBL/GenBank/DDBJ whole genome shotgun (WGS) entry which is preliminary data.</text>
</comment>
<dbReference type="InterPro" id="IPR016195">
    <property type="entry name" value="Pol/histidinol_Pase-like"/>
</dbReference>